<keyword evidence="1" id="KW-0812">Transmembrane</keyword>
<dbReference type="AlphaFoldDB" id="A0A239XD13"/>
<keyword evidence="3" id="KW-1185">Reference proteome</keyword>
<dbReference type="RefSeq" id="WP_095071652.1">
    <property type="nucleotide sequence ID" value="NZ_LT906465.1"/>
</dbReference>
<gene>
    <name evidence="2" type="ORF">SAMEA4412677_01333</name>
</gene>
<dbReference type="Proteomes" id="UP000215196">
    <property type="component" value="Chromosome 1"/>
</dbReference>
<evidence type="ECO:0000313" key="3">
    <source>
        <dbReference type="Proteomes" id="UP000215196"/>
    </source>
</evidence>
<feature type="transmembrane region" description="Helical" evidence="1">
    <location>
        <begin position="85"/>
        <end position="104"/>
    </location>
</feature>
<dbReference type="EMBL" id="LT906465">
    <property type="protein sequence ID" value="SNV43904.1"/>
    <property type="molecule type" value="Genomic_DNA"/>
</dbReference>
<keyword evidence="1" id="KW-1133">Transmembrane helix</keyword>
<feature type="transmembrane region" description="Helical" evidence="1">
    <location>
        <begin position="30"/>
        <end position="48"/>
    </location>
</feature>
<name>A0A239XD13_9FLAO</name>
<evidence type="ECO:0000313" key="2">
    <source>
        <dbReference type="EMBL" id="SNV43904.1"/>
    </source>
</evidence>
<proteinExistence type="predicted"/>
<evidence type="ECO:0000256" key="1">
    <source>
        <dbReference type="SAM" id="Phobius"/>
    </source>
</evidence>
<reference evidence="2 3" key="1">
    <citation type="submission" date="2017-06" db="EMBL/GenBank/DDBJ databases">
        <authorList>
            <consortium name="Pathogen Informatics"/>
        </authorList>
    </citation>
    <scope>NUCLEOTIDE SEQUENCE [LARGE SCALE GENOMIC DNA]</scope>
    <source>
        <strain evidence="2 3">NCTC13490</strain>
    </source>
</reference>
<organism evidence="2 3">
    <name type="scientific">Chryseobacterium taklimakanense</name>
    <dbReference type="NCBI Taxonomy" id="536441"/>
    <lineage>
        <taxon>Bacteria</taxon>
        <taxon>Pseudomonadati</taxon>
        <taxon>Bacteroidota</taxon>
        <taxon>Flavobacteriia</taxon>
        <taxon>Flavobacteriales</taxon>
        <taxon>Weeksellaceae</taxon>
        <taxon>Chryseobacterium group</taxon>
        <taxon>Chryseobacterium</taxon>
    </lineage>
</organism>
<feature type="transmembrane region" description="Helical" evidence="1">
    <location>
        <begin position="5"/>
        <end position="24"/>
    </location>
</feature>
<dbReference type="KEGG" id="ctak:4412677_01333"/>
<accession>A0A239XD13</accession>
<feature type="transmembrane region" description="Helical" evidence="1">
    <location>
        <begin position="60"/>
        <end position="79"/>
    </location>
</feature>
<sequence length="110" mass="12346">MQRGILYLFAGTLISFLLNHYILGSQGWQIDLYNGLAFGLGWAMAYFVDHPEWALSRKLGISFIGIAVVVVLGLLLFNFETAVPSIIKFSTVFVAYYMIASFRASKSLRK</sequence>
<keyword evidence="1" id="KW-0472">Membrane</keyword>
<protein>
    <submittedName>
        <fullName evidence="2">Uncharacterized protein</fullName>
    </submittedName>
</protein>